<name>A0ABQ0K0L1_9BACT</name>
<gene>
    <name evidence="1" type="ORF">BROSI_A3013</name>
</gene>
<proteinExistence type="predicted"/>
<evidence type="ECO:0000313" key="1">
    <source>
        <dbReference type="EMBL" id="GAN34476.1"/>
    </source>
</evidence>
<organism evidence="1 2">
    <name type="scientific">Candidatus Brocadia sinica JPN1</name>
    <dbReference type="NCBI Taxonomy" id="1197129"/>
    <lineage>
        <taxon>Bacteria</taxon>
        <taxon>Pseudomonadati</taxon>
        <taxon>Planctomycetota</taxon>
        <taxon>Candidatus Brocadiia</taxon>
        <taxon>Candidatus Brocadiales</taxon>
        <taxon>Candidatus Brocadiaceae</taxon>
        <taxon>Candidatus Brocadia</taxon>
    </lineage>
</organism>
<dbReference type="EMBL" id="BAFN01000001">
    <property type="protein sequence ID" value="GAN34476.1"/>
    <property type="molecule type" value="Genomic_DNA"/>
</dbReference>
<dbReference type="Proteomes" id="UP000032309">
    <property type="component" value="Unassembled WGS sequence"/>
</dbReference>
<keyword evidence="2" id="KW-1185">Reference proteome</keyword>
<comment type="caution">
    <text evidence="1">The sequence shown here is derived from an EMBL/GenBank/DDBJ whole genome shotgun (WGS) entry which is preliminary data.</text>
</comment>
<accession>A0ABQ0K0L1</accession>
<evidence type="ECO:0000313" key="2">
    <source>
        <dbReference type="Proteomes" id="UP000032309"/>
    </source>
</evidence>
<sequence length="57" mass="6514">MPIEADGEQGEIFATLHCRITKELLQILDFESGIEKSFGIAINSENLQKRSFYNVIR</sequence>
<reference evidence="2" key="1">
    <citation type="journal article" date="2015" name="Genome Announc.">
        <title>Draft Genome Sequence of an Anaerobic Ammonium-Oxidizing Bacterium, "Candidatus Brocadia sinica".</title>
        <authorList>
            <person name="Oshiki M."/>
            <person name="Shinyako-Hata K."/>
            <person name="Satoh H."/>
            <person name="Okabe S."/>
        </authorList>
    </citation>
    <scope>NUCLEOTIDE SEQUENCE [LARGE SCALE GENOMIC DNA]</scope>
    <source>
        <strain evidence="2">JPN1</strain>
    </source>
</reference>
<protein>
    <submittedName>
        <fullName evidence="1">Uncharacterized protein</fullName>
    </submittedName>
</protein>